<dbReference type="GeneID" id="39848419"/>
<dbReference type="OrthoDB" id="387640at2157"/>
<organism evidence="1 2">
    <name type="scientific">Halapricum salinum</name>
    <dbReference type="NCBI Taxonomy" id="1457250"/>
    <lineage>
        <taxon>Archaea</taxon>
        <taxon>Methanobacteriati</taxon>
        <taxon>Methanobacteriota</taxon>
        <taxon>Stenosarchaea group</taxon>
        <taxon>Halobacteria</taxon>
        <taxon>Halobacteriales</taxon>
        <taxon>Haloarculaceae</taxon>
        <taxon>Halapricum</taxon>
    </lineage>
</organism>
<dbReference type="AlphaFoldDB" id="A0A4D6HD70"/>
<protein>
    <recommendedName>
        <fullName evidence="3">Glycosyltransferase</fullName>
    </recommendedName>
</protein>
<gene>
    <name evidence="1" type="ORF">DV733_11105</name>
</gene>
<reference evidence="1 2" key="1">
    <citation type="journal article" date="2019" name="Nat. Commun.">
        <title>A new type of DNA phosphorothioation-based antiviral system in archaea.</title>
        <authorList>
            <person name="Xiong L."/>
            <person name="Liu S."/>
            <person name="Chen S."/>
            <person name="Xiao Y."/>
            <person name="Zhu B."/>
            <person name="Gao Y."/>
            <person name="Zhang Y."/>
            <person name="Chen B."/>
            <person name="Luo J."/>
            <person name="Deng Z."/>
            <person name="Chen X."/>
            <person name="Wang L."/>
            <person name="Chen S."/>
        </authorList>
    </citation>
    <scope>NUCLEOTIDE SEQUENCE [LARGE SCALE GENOMIC DNA]</scope>
    <source>
        <strain evidence="1 2">CBA1105</strain>
    </source>
</reference>
<dbReference type="InterPro" id="IPR029044">
    <property type="entry name" value="Nucleotide-diphossugar_trans"/>
</dbReference>
<dbReference type="Pfam" id="PF03452">
    <property type="entry name" value="Anp1"/>
    <property type="match status" value="1"/>
</dbReference>
<dbReference type="Gene3D" id="3.90.550.40">
    <property type="match status" value="1"/>
</dbReference>
<name>A0A4D6HD70_9EURY</name>
<evidence type="ECO:0008006" key="3">
    <source>
        <dbReference type="Google" id="ProtNLM"/>
    </source>
</evidence>
<dbReference type="KEGG" id="hsn:DV733_11105"/>
<proteinExistence type="predicted"/>
<dbReference type="SUPFAM" id="SSF53448">
    <property type="entry name" value="Nucleotide-diphospho-sugar transferases"/>
    <property type="match status" value="1"/>
</dbReference>
<keyword evidence="2" id="KW-1185">Reference proteome</keyword>
<accession>A0A4D6HD70</accession>
<evidence type="ECO:0000313" key="1">
    <source>
        <dbReference type="EMBL" id="QCC51750.1"/>
    </source>
</evidence>
<dbReference type="EMBL" id="CP031310">
    <property type="protein sequence ID" value="QCC51750.1"/>
    <property type="molecule type" value="Genomic_DNA"/>
</dbReference>
<dbReference type="Proteomes" id="UP000296706">
    <property type="component" value="Chromosome"/>
</dbReference>
<sequence length="228" mass="25796">MSNTAGESGTEVAIAVPHTGSVSMRWAIRLSELQMPPHTIVAKRTAAIDLAREQTVEDALASDPEWVLFMDSDVVPPANVFQQLTRHGQPIVSGLYYMDNPQGTHPAMWRLDEYDAPSIMEKEREGLINVDAVGFGCLLVHREVLDAVDRPWFRWTKGYEDHPWDLTHLGEKPGVSEDFFFCHKAQQAGYDIYVDTTVKCIHEKTCYLSDDGTFMQSQLNPDHMDDDR</sequence>
<evidence type="ECO:0000313" key="2">
    <source>
        <dbReference type="Proteomes" id="UP000296706"/>
    </source>
</evidence>
<dbReference type="RefSeq" id="WP_049994636.1">
    <property type="nucleotide sequence ID" value="NZ_CP031310.1"/>
</dbReference>